<evidence type="ECO:0000256" key="3">
    <source>
        <dbReference type="SAM" id="MobiDB-lite"/>
    </source>
</evidence>
<dbReference type="Gene3D" id="3.40.50.300">
    <property type="entry name" value="P-loop containing nucleotide triphosphate hydrolases"/>
    <property type="match status" value="1"/>
</dbReference>
<dbReference type="PANTHER" id="PTHR10039:SF15">
    <property type="entry name" value="NACHT DOMAIN-CONTAINING PROTEIN"/>
    <property type="match status" value="1"/>
</dbReference>
<dbReference type="Pfam" id="PF24883">
    <property type="entry name" value="NPHP3_N"/>
    <property type="match status" value="1"/>
</dbReference>
<dbReference type="PROSITE" id="PS50088">
    <property type="entry name" value="ANK_REPEAT"/>
    <property type="match status" value="1"/>
</dbReference>
<dbReference type="InterPro" id="IPR027417">
    <property type="entry name" value="P-loop_NTPase"/>
</dbReference>
<reference evidence="6 7" key="1">
    <citation type="journal article" date="2016" name="Genome Biol. Evol.">
        <title>Divergent and convergent evolution of fungal pathogenicity.</title>
        <authorList>
            <person name="Shang Y."/>
            <person name="Xiao G."/>
            <person name="Zheng P."/>
            <person name="Cen K."/>
            <person name="Zhan S."/>
            <person name="Wang C."/>
        </authorList>
    </citation>
    <scope>NUCLEOTIDE SEQUENCE [LARGE SCALE GENOMIC DNA]</scope>
    <source>
        <strain evidence="6 7">RCEF 1005</strain>
    </source>
</reference>
<evidence type="ECO:0000259" key="4">
    <source>
        <dbReference type="Pfam" id="PF17100"/>
    </source>
</evidence>
<dbReference type="Pfam" id="PF17100">
    <property type="entry name" value="NACHT_N"/>
    <property type="match status" value="1"/>
</dbReference>
<keyword evidence="7" id="KW-1185">Reference proteome</keyword>
<dbReference type="STRING" id="1081108.A0A168HAU7"/>
<dbReference type="Gene3D" id="1.25.40.20">
    <property type="entry name" value="Ankyrin repeat-containing domain"/>
    <property type="match status" value="2"/>
</dbReference>
<evidence type="ECO:0000313" key="6">
    <source>
        <dbReference type="EMBL" id="OAA77529.1"/>
    </source>
</evidence>
<feature type="domain" description="NWD NACHT-NTPase N-terminal" evidence="4">
    <location>
        <begin position="75"/>
        <end position="274"/>
    </location>
</feature>
<name>A0A168HAU7_CORDF</name>
<gene>
    <name evidence="6" type="ORF">LEL_04352</name>
</gene>
<dbReference type="Pfam" id="PF12796">
    <property type="entry name" value="Ank_2"/>
    <property type="match status" value="1"/>
</dbReference>
<feature type="region of interest" description="Disordered" evidence="3">
    <location>
        <begin position="1"/>
        <end position="73"/>
    </location>
</feature>
<evidence type="ECO:0000259" key="5">
    <source>
        <dbReference type="Pfam" id="PF24883"/>
    </source>
</evidence>
<dbReference type="InterPro" id="IPR002110">
    <property type="entry name" value="Ankyrin_rpt"/>
</dbReference>
<dbReference type="InterPro" id="IPR031359">
    <property type="entry name" value="NACHT_N"/>
</dbReference>
<dbReference type="OrthoDB" id="163438at2759"/>
<feature type="domain" description="Nephrocystin 3-like N-terminal" evidence="5">
    <location>
        <begin position="356"/>
        <end position="527"/>
    </location>
</feature>
<accession>A0A168HAU7</accession>
<comment type="caution">
    <text evidence="6">The sequence shown here is derived from an EMBL/GenBank/DDBJ whole genome shotgun (WGS) entry which is preliminary data.</text>
</comment>
<protein>
    <submittedName>
        <fullName evidence="6">Ankyrin repeat-containing domain protein</fullName>
    </submittedName>
</protein>
<evidence type="ECO:0000256" key="2">
    <source>
        <dbReference type="PROSITE-ProRule" id="PRU00023"/>
    </source>
</evidence>
<dbReference type="EMBL" id="AZHF01000003">
    <property type="protein sequence ID" value="OAA77529.1"/>
    <property type="molecule type" value="Genomic_DNA"/>
</dbReference>
<dbReference type="SMART" id="SM00248">
    <property type="entry name" value="ANK"/>
    <property type="match status" value="5"/>
</dbReference>
<keyword evidence="2" id="KW-0040">ANK repeat</keyword>
<dbReference type="PANTHER" id="PTHR10039">
    <property type="entry name" value="AMELOGENIN"/>
    <property type="match status" value="1"/>
</dbReference>
<dbReference type="InterPro" id="IPR036770">
    <property type="entry name" value="Ankyrin_rpt-contain_sf"/>
</dbReference>
<keyword evidence="1" id="KW-0677">Repeat</keyword>
<feature type="repeat" description="ANK" evidence="2">
    <location>
        <begin position="1436"/>
        <end position="1471"/>
    </location>
</feature>
<sequence>MRKAIRGFVRRDRRQDDFATASSEPQPDRIQHVADAPAVAEPSVQEPAAQRTEPNAANPRSPAVSAPEDPASVSEDLWARAYQTLSEREPELVKDYEKHVEAVDGGGSGVLANPESVRALVKSLQDRREKAQWKFSVRSKDRKVSDQFEKLVKLLALADGVVKQSLSSQPYAALAWSTVSVFIPLLSGGFANNVAMVKGFTTIGDLQGYWRNYENVCLRSISSEHYKNLLEPLSNVYSYMLEYQVRAVCHLSEKQLSRAWQKVAGSSDWSGKEAYIVKLSDRCVANIAPLQREEMLQTLAAHNKTLEQIGNTENSILKTMKDDRQKNAEMEFLRALHSAAGNYKGGMEFNPDSVKGTCEWFFADETFSTWRDASDSGVFWLTAGPGCGKSNTTTTINTGSSTITNSVATVCYFFFKDDDVQRTKTTTALSALLHQLFCHESTSDLIEHPLPAFERSGGSLTIGFEDLRGALVTCADKTTCGDIICVLDALDECNKQDRDQLIRKLDSFYDDGPSAARTNLKFLITSRAYGDIERSFRPMSKRTEYFRFDADERHTEISHDIGLVIDVEMKSFASEFNDADREKIADTLKSKGTKTYLWLHLTMRIMKTDPSQYSRRRDVDALLAEVPTQVSDAYEKILNKTTNERITSTLLRIVLAAVRPLSVEEANYAPTLALENDGFETHAELEAGCWKTGLGTVVKNFSGFILGIYDDRLSFIHLTAQEYLVQKTEPGSPDTKWGGRFADASFSHALMSGCCIKYLILPELASRLLPLLSTREYPLLEYAARHWAKHFERQYAFAKQCWMQRARRLCKTSEQPLKIWGAVYCQVWAQQTFFGWTDLAVAAYLGLSTVVGKMLDDEAVDVNEYSAKYGSALNASIHARENVVAKLLISRGADVNANVCSSAVLPPLLTAAMTHNKDVLSLLLMNGASPLQRFTSHCENTTTVLQSVAKEGLADHFYTLVSTLVDISTPDKVLEALTNETIVHCGRKATALLFNLLPDEKQGDERFLNQDMLQTLLSHDSTRNRALQLIVEKKRQGILLEPPLFPSALRQQDSRKIVRNALQELDAPCANITQDVLKDFFWYGDAETLKTLLQYCPEDVCETGRLMREAIRNRRASDAVCEVVMDIVGESLYRNEQLQDELLDREDDPGIIPAFLRLPRCTVQVARRLVRILLIAWDDDFESNPKERKRMMAQILDHCTDKSSVIDANLLADGAEYCDGETFLWLMELSDGILTVMETLMQGDDAVQFITPRLVLAAADMCSDTLEWLLGKHAGTMATTVEPSPSVGNLGASEVAELAVAALRIAVEDTGNLDWAILRLLPYCADSLARPSESFILDLLEAAGGHDECLDYLAKDGLIVGEEWYRLARFRQMVAMRPPLEDIDALMELWAEGDIPDEADANGRTALYAAATTGNTVAIPFLVEVAKVSVDAVDRRGRTALHHAVSSDSYTAHEAVAALLLAGADPHKADYRGRTPMTLAQGRIAPRTREYSKIDAQKVLAVLNGDGQVEVGEVNEVDI</sequence>
<proteinExistence type="predicted"/>
<evidence type="ECO:0000313" key="7">
    <source>
        <dbReference type="Proteomes" id="UP000076881"/>
    </source>
</evidence>
<evidence type="ECO:0000256" key="1">
    <source>
        <dbReference type="ARBA" id="ARBA00022737"/>
    </source>
</evidence>
<dbReference type="SUPFAM" id="SSF48403">
    <property type="entry name" value="Ankyrin repeat"/>
    <property type="match status" value="2"/>
</dbReference>
<organism evidence="6 7">
    <name type="scientific">Akanthomyces lecanii RCEF 1005</name>
    <dbReference type="NCBI Taxonomy" id="1081108"/>
    <lineage>
        <taxon>Eukaryota</taxon>
        <taxon>Fungi</taxon>
        <taxon>Dikarya</taxon>
        <taxon>Ascomycota</taxon>
        <taxon>Pezizomycotina</taxon>
        <taxon>Sordariomycetes</taxon>
        <taxon>Hypocreomycetidae</taxon>
        <taxon>Hypocreales</taxon>
        <taxon>Cordycipitaceae</taxon>
        <taxon>Akanthomyces</taxon>
        <taxon>Cordyceps confragosa</taxon>
    </lineage>
</organism>
<dbReference type="InterPro" id="IPR056884">
    <property type="entry name" value="NPHP3-like_N"/>
</dbReference>
<dbReference type="PROSITE" id="PS50297">
    <property type="entry name" value="ANK_REP_REGION"/>
    <property type="match status" value="1"/>
</dbReference>
<dbReference type="Proteomes" id="UP000076881">
    <property type="component" value="Unassembled WGS sequence"/>
</dbReference>